<organism evidence="14 15">
    <name type="scientific">Coniella lustricola</name>
    <dbReference type="NCBI Taxonomy" id="2025994"/>
    <lineage>
        <taxon>Eukaryota</taxon>
        <taxon>Fungi</taxon>
        <taxon>Dikarya</taxon>
        <taxon>Ascomycota</taxon>
        <taxon>Pezizomycotina</taxon>
        <taxon>Sordariomycetes</taxon>
        <taxon>Sordariomycetidae</taxon>
        <taxon>Diaporthales</taxon>
        <taxon>Schizoparmaceae</taxon>
        <taxon>Coniella</taxon>
    </lineage>
</organism>
<evidence type="ECO:0000256" key="1">
    <source>
        <dbReference type="ARBA" id="ARBA00004395"/>
    </source>
</evidence>
<keyword evidence="7 10" id="KW-0472">Membrane</keyword>
<evidence type="ECO:0000259" key="13">
    <source>
        <dbReference type="Pfam" id="PF20653"/>
    </source>
</evidence>
<reference evidence="14 15" key="1">
    <citation type="journal article" date="2018" name="Mycol. Prog.">
        <title>Coniella lustricola, a new species from submerged detritus.</title>
        <authorList>
            <person name="Raudabaugh D.B."/>
            <person name="Iturriaga T."/>
            <person name="Carver A."/>
            <person name="Mondo S."/>
            <person name="Pangilinan J."/>
            <person name="Lipzen A."/>
            <person name="He G."/>
            <person name="Amirebrahimi M."/>
            <person name="Grigoriev I.V."/>
            <person name="Miller A.N."/>
        </authorList>
    </citation>
    <scope>NUCLEOTIDE SEQUENCE [LARGE SCALE GENOMIC DNA]</scope>
    <source>
        <strain evidence="14 15">B22-T-1</strain>
    </source>
</reference>
<comment type="subcellular location">
    <subcellularLocation>
        <location evidence="1 10">Golgi apparatus membrane</location>
        <topology evidence="1 10">Peripheral membrane protein</topology>
    </subcellularLocation>
</comment>
<dbReference type="GO" id="GO:0015031">
    <property type="term" value="P:protein transport"/>
    <property type="evidence" value="ECO:0007669"/>
    <property type="project" value="UniProtKB-KW"/>
</dbReference>
<feature type="region of interest" description="Disordered" evidence="11">
    <location>
        <begin position="1"/>
        <end position="34"/>
    </location>
</feature>
<dbReference type="GO" id="GO:0006891">
    <property type="term" value="P:intra-Golgi vesicle-mediated transport"/>
    <property type="evidence" value="ECO:0007669"/>
    <property type="project" value="UniProtKB-UniRule"/>
</dbReference>
<dbReference type="Proteomes" id="UP000241462">
    <property type="component" value="Unassembled WGS sequence"/>
</dbReference>
<dbReference type="OrthoDB" id="272987at2759"/>
<keyword evidence="4 10" id="KW-0813">Transport</keyword>
<dbReference type="Pfam" id="PF06419">
    <property type="entry name" value="COG6_N"/>
    <property type="match status" value="1"/>
</dbReference>
<feature type="domain" description="Conserved oligomeric complex COG6 N-terminal" evidence="12">
    <location>
        <begin position="72"/>
        <end position="184"/>
    </location>
</feature>
<dbReference type="InterPro" id="IPR048368">
    <property type="entry name" value="COG6_N"/>
</dbReference>
<evidence type="ECO:0000256" key="2">
    <source>
        <dbReference type="ARBA" id="ARBA00011023"/>
    </source>
</evidence>
<dbReference type="Pfam" id="PF20653">
    <property type="entry name" value="COG6_C"/>
    <property type="match status" value="1"/>
</dbReference>
<sequence>MITSDTSSYSAPLPLRSPSAGHVSAHDSPSNVQTPGTISALKSFTPFTSKVTTVLATSYADSEFRDTLSLIDSRHITNSSATRRQLRLTLQKEVIDSNGDIIAEFGKVSDQLRRIGATISRLNKSYDDMKSHISAAHDTTSVLIPEAKSLMRQRQQLETKHQLLTAFNKQFILSEEELATLTSTAEAVDDRFFAVLTKAKRICKDCEILLGFEIQALGLEIMEQTSRNLNLAFQKLYRWIQRAFKTLNLENPHMGSSIRQALRVLAERPSLFQSCLDVFAETREQILSDTFFTALTGSSPSGVQDRLIKPIELAAHDPLRYIGDMLAWIHSATVSEREALEVLFVAEGEEIAKGIRAGRENEIWHLAEDDENEITSFDPVKALNELVDRDLSGAARILRQRVEHVIRTNEEVILAYRLANLLNFYRITFTRLLSAKSVLVDALQSLESEALLQFRSLMRDYVSNLQHEFEQRPISLESPYFLHESLEQLSAVMKTYDTSLSSTDSREVDFQPILTEALDPFLAGCEKMAETLEPPSKTIFSINCANTAIAVLSAFDFTQERTQYLRTQVDQLSRDLVDSQYLFFRNESGLDALLSTLDSLSGKEEDIEKIRTLDAFQPTSLEVASHTLDNFLASALMDAVGSMVQLQDSRLGRQITEEAAEKFCIDFGRLEDVLMSADEWLELQSQQGKSDDSVPSLRTAFPRTADEIRVLLS</sequence>
<evidence type="ECO:0000259" key="12">
    <source>
        <dbReference type="Pfam" id="PF06419"/>
    </source>
</evidence>
<comment type="function">
    <text evidence="9">Acts as a component of the peripheral membrane COG complex that is involved in intra-Golgi protein trafficking. COG is located at the cis-Golgi, and regulates tethering of retrograde intra-Golgi vesicles and possibly a number of other membrane trafficking events.</text>
</comment>
<evidence type="ECO:0000256" key="9">
    <source>
        <dbReference type="ARBA" id="ARBA00043873"/>
    </source>
</evidence>
<evidence type="ECO:0000313" key="14">
    <source>
        <dbReference type="EMBL" id="PSR85502.1"/>
    </source>
</evidence>
<accession>A0A2T3A821</accession>
<dbReference type="EMBL" id="KZ678442">
    <property type="protein sequence ID" value="PSR85502.1"/>
    <property type="molecule type" value="Genomic_DNA"/>
</dbReference>
<evidence type="ECO:0000256" key="5">
    <source>
        <dbReference type="ARBA" id="ARBA00022927"/>
    </source>
</evidence>
<proteinExistence type="inferred from homology"/>
<keyword evidence="5 10" id="KW-0653">Protein transport</keyword>
<dbReference type="PANTHER" id="PTHR21506:SF0">
    <property type="entry name" value="CONSERVED OLIGOMERIC GOLGI COMPLEX SUBUNIT 6"/>
    <property type="match status" value="1"/>
</dbReference>
<protein>
    <recommendedName>
        <fullName evidence="3 10">Conserved oligomeric Golgi complex subunit 6</fullName>
        <shortName evidence="10">COG complex subunit 6</shortName>
    </recommendedName>
    <alternativeName>
        <fullName evidence="8 10">Component of oligomeric Golgi complex 6</fullName>
    </alternativeName>
</protein>
<gene>
    <name evidence="14" type="ORF">BD289DRAFT_368464</name>
</gene>
<dbReference type="AlphaFoldDB" id="A0A2T3A821"/>
<dbReference type="STRING" id="2025994.A0A2T3A821"/>
<evidence type="ECO:0000256" key="11">
    <source>
        <dbReference type="SAM" id="MobiDB-lite"/>
    </source>
</evidence>
<name>A0A2T3A821_9PEZI</name>
<evidence type="ECO:0000256" key="3">
    <source>
        <dbReference type="ARBA" id="ARBA00020973"/>
    </source>
</evidence>
<keyword evidence="15" id="KW-1185">Reference proteome</keyword>
<dbReference type="GO" id="GO:0000139">
    <property type="term" value="C:Golgi membrane"/>
    <property type="evidence" value="ECO:0007669"/>
    <property type="project" value="UniProtKB-SubCell"/>
</dbReference>
<keyword evidence="6 10" id="KW-0333">Golgi apparatus</keyword>
<comment type="similarity">
    <text evidence="2 10">Belongs to the COG6 family.</text>
</comment>
<dbReference type="SMART" id="SM01087">
    <property type="entry name" value="COG6"/>
    <property type="match status" value="1"/>
</dbReference>
<evidence type="ECO:0000256" key="10">
    <source>
        <dbReference type="RuleBase" id="RU365075"/>
    </source>
</evidence>
<evidence type="ECO:0000313" key="15">
    <source>
        <dbReference type="Proteomes" id="UP000241462"/>
    </source>
</evidence>
<dbReference type="InterPro" id="IPR010490">
    <property type="entry name" value="COG6"/>
</dbReference>
<evidence type="ECO:0000256" key="8">
    <source>
        <dbReference type="ARBA" id="ARBA00031348"/>
    </source>
</evidence>
<evidence type="ECO:0000256" key="4">
    <source>
        <dbReference type="ARBA" id="ARBA00022448"/>
    </source>
</evidence>
<dbReference type="InParanoid" id="A0A2T3A821"/>
<feature type="domain" description="Conserved Oligomeric Golgi complex subunit 6 C-terminal" evidence="13">
    <location>
        <begin position="215"/>
        <end position="712"/>
    </location>
</feature>
<evidence type="ECO:0000256" key="6">
    <source>
        <dbReference type="ARBA" id="ARBA00023034"/>
    </source>
</evidence>
<feature type="compositionally biased region" description="Polar residues" evidence="11">
    <location>
        <begin position="1"/>
        <end position="10"/>
    </location>
</feature>
<dbReference type="PANTHER" id="PTHR21506">
    <property type="entry name" value="COMPONENT OF OLIGOMERIC GOLGI COMPLEX 6"/>
    <property type="match status" value="1"/>
</dbReference>
<dbReference type="GO" id="GO:0017119">
    <property type="term" value="C:Golgi transport complex"/>
    <property type="evidence" value="ECO:0007669"/>
    <property type="project" value="UniProtKB-UniRule"/>
</dbReference>
<comment type="subunit">
    <text evidence="10">Component of the conserved oligomeric Golgi complex.</text>
</comment>
<evidence type="ECO:0000256" key="7">
    <source>
        <dbReference type="ARBA" id="ARBA00023136"/>
    </source>
</evidence>
<dbReference type="InterPro" id="IPR048369">
    <property type="entry name" value="COG6_C"/>
</dbReference>
<comment type="function">
    <text evidence="10">Acts as component of the peripheral membrane COG complex that is involved in intra-Golgi protein trafficking. COG is located at the cis-Golgi, and regulates tethering of retrograde intra-Golgi vesicles and possibly a number of other membrane trafficking events.</text>
</comment>
<dbReference type="FunCoup" id="A0A2T3A821">
    <property type="interactions" value="245"/>
</dbReference>